<dbReference type="EMBL" id="JAHHFP010000011">
    <property type="protein sequence ID" value="MBX7271102.1"/>
    <property type="molecule type" value="Genomic_DNA"/>
</dbReference>
<gene>
    <name evidence="1" type="ORF">KJJ99_04730</name>
</gene>
<evidence type="ECO:0000313" key="1">
    <source>
        <dbReference type="EMBL" id="MBX7271102.1"/>
    </source>
</evidence>
<accession>A0ACC5VEZ2</accession>
<evidence type="ECO:0000313" key="2">
    <source>
        <dbReference type="Proteomes" id="UP000782475"/>
    </source>
</evidence>
<keyword evidence="2" id="KW-1185">Reference proteome</keyword>
<dbReference type="Proteomes" id="UP000782475">
    <property type="component" value="Unassembled WGS sequence"/>
</dbReference>
<sequence length="160" mass="18336">MVNHSKVELLACPFCGENEIVRTEVWSGFHSKWVDTRECKCCGAAAPVEVWNHRYTDPAQTAPQPEQSGHDELWQWFGLSYASWLTIPRVLMHAMPDDWQRQMAALLRQWDAAWNTGRLPAPEVSAKLNGKFTRWPEWLLDYRRPNNAEIEAVSAQGGEA</sequence>
<name>A0ACC5VEZ2_STUCH</name>
<protein>
    <submittedName>
        <fullName evidence="1">Lar family restriction alleviation protein</fullName>
    </submittedName>
</protein>
<reference evidence="1 2" key="1">
    <citation type="journal article" date="2021" name="Appl. Microbiol. Biotechnol.">
        <title>Biotechnological applications of marine bacteria in bioremediation of environments polluted with hydrocarbons and plastics.</title>
        <authorList>
            <person name="Muriel-Millan L.F."/>
            <person name="Millan-Lopez S."/>
            <person name="Pardo-Lopez L."/>
        </authorList>
    </citation>
    <scope>NUCLEOTIDE SEQUENCE [LARGE SCALE GENOMIC DNA]</scope>
    <source>
        <strain evidence="1 2">GOM4</strain>
    </source>
</reference>
<organism evidence="1 2">
    <name type="scientific">Stutzerimonas chloritidismutans</name>
    <name type="common">Pseudomonas chloritidismutans</name>
    <dbReference type="NCBI Taxonomy" id="203192"/>
    <lineage>
        <taxon>Bacteria</taxon>
        <taxon>Pseudomonadati</taxon>
        <taxon>Pseudomonadota</taxon>
        <taxon>Gammaproteobacteria</taxon>
        <taxon>Pseudomonadales</taxon>
        <taxon>Pseudomonadaceae</taxon>
        <taxon>Stutzerimonas</taxon>
    </lineage>
</organism>
<comment type="caution">
    <text evidence="1">The sequence shown here is derived from an EMBL/GenBank/DDBJ whole genome shotgun (WGS) entry which is preliminary data.</text>
</comment>
<proteinExistence type="predicted"/>